<dbReference type="AlphaFoldDB" id="A0AAX4KMM2"/>
<sequence>MDPQPIEEFRRILIKSTSPPLEAVTAMSIKSEFEASFKAKFDEHIKPFLDRIDKWDSSFEQISSDIKQLTNRVEKIGNDTRFDTLEKVEQEGIALHHMKEKVHLTASSVDRMDNKVDRFDTKIDRYDTKVDNLEIKIEGFNKQVQTYDERLDEVNQKMEELKTEIENLERDL</sequence>
<dbReference type="SUPFAM" id="SSF57997">
    <property type="entry name" value="Tropomyosin"/>
    <property type="match status" value="1"/>
</dbReference>
<evidence type="ECO:0000313" key="2">
    <source>
        <dbReference type="EMBL" id="WWD07622.1"/>
    </source>
</evidence>
<feature type="coiled-coil region" evidence="1">
    <location>
        <begin position="116"/>
        <end position="171"/>
    </location>
</feature>
<dbReference type="RefSeq" id="XP_066085589.1">
    <property type="nucleotide sequence ID" value="XM_066229492.1"/>
</dbReference>
<evidence type="ECO:0000256" key="1">
    <source>
        <dbReference type="SAM" id="Coils"/>
    </source>
</evidence>
<organism evidence="2 3">
    <name type="scientific">Kwoniella europaea PYCC6329</name>
    <dbReference type="NCBI Taxonomy" id="1423913"/>
    <lineage>
        <taxon>Eukaryota</taxon>
        <taxon>Fungi</taxon>
        <taxon>Dikarya</taxon>
        <taxon>Basidiomycota</taxon>
        <taxon>Agaricomycotina</taxon>
        <taxon>Tremellomycetes</taxon>
        <taxon>Tremellales</taxon>
        <taxon>Cryptococcaceae</taxon>
        <taxon>Kwoniella</taxon>
    </lineage>
</organism>
<dbReference type="EMBL" id="CP144089">
    <property type="protein sequence ID" value="WWD07622.1"/>
    <property type="molecule type" value="Genomic_DNA"/>
</dbReference>
<dbReference type="Proteomes" id="UP001358614">
    <property type="component" value="Chromosome 1"/>
</dbReference>
<dbReference type="Gene3D" id="1.20.1270.70">
    <property type="entry name" value="Designed single chain three-helix bundle"/>
    <property type="match status" value="1"/>
</dbReference>
<proteinExistence type="predicted"/>
<name>A0AAX4KMM2_9TREE</name>
<accession>A0AAX4KMM2</accession>
<dbReference type="KEGG" id="ker:91104524"/>
<reference evidence="2 3" key="1">
    <citation type="submission" date="2024-01" db="EMBL/GenBank/DDBJ databases">
        <title>Comparative genomics of Cryptococcus and Kwoniella reveals pathogenesis evolution and contrasting modes of karyotype evolution via chromosome fusion or intercentromeric recombination.</title>
        <authorList>
            <person name="Coelho M.A."/>
            <person name="David-Palma M."/>
            <person name="Shea T."/>
            <person name="Bowers K."/>
            <person name="McGinley-Smith S."/>
            <person name="Mohammad A.W."/>
            <person name="Gnirke A."/>
            <person name="Yurkov A.M."/>
            <person name="Nowrousian M."/>
            <person name="Sun S."/>
            <person name="Cuomo C.A."/>
            <person name="Heitman J."/>
        </authorList>
    </citation>
    <scope>NUCLEOTIDE SEQUENCE [LARGE SCALE GENOMIC DNA]</scope>
    <source>
        <strain evidence="2 3">PYCC6329</strain>
    </source>
</reference>
<protein>
    <submittedName>
        <fullName evidence="2">Uncharacterized protein</fullName>
    </submittedName>
</protein>
<evidence type="ECO:0000313" key="3">
    <source>
        <dbReference type="Proteomes" id="UP001358614"/>
    </source>
</evidence>
<keyword evidence="3" id="KW-1185">Reference proteome</keyword>
<dbReference type="GeneID" id="91104524"/>
<gene>
    <name evidence="2" type="ORF">V865_005723</name>
</gene>
<keyword evidence="1" id="KW-0175">Coiled coil</keyword>